<dbReference type="VEuPathDB" id="FungiDB:ASPCADRAFT_510869"/>
<protein>
    <recommendedName>
        <fullName evidence="3">C2H2-type domain-containing protein</fullName>
    </recommendedName>
</protein>
<dbReference type="OrthoDB" id="5399138at2759"/>
<sequence>MVGWLKTTVHTPVSSHKGNALWSSTHTPPSPYSPYHRPLLLRPPLDAWHRGQVQLAKKQSSAPQASLYRIDTHLTVRFSHRHRFDHTATVYRIGKYPVAAKWQAQLAKNTVHTAVKRKLDIGDEHLATHEQWPCLSPLDRWENSPPETEPAPLEAIMNAVASSEKANLSEGDLEPNGTGRCVFCDQPGSSESHIETHRFSTCQGKPLGFRTFYRKDHLVQHLRVVHGVSHMIPSMNTWNSEVKQVNSRCGFCDERFAVWSDRNDHIAQHFRSGASMKDWRGCRGLDPPVALAVENSMPPYLIGIEASGMNPSSAPCFIDNSGCGAAMTACGPIAKPSPTPFEVLTASLNDFAQRMSASGQIVTDEMLQKEARRVVYCDDDPRNQTPADNPSRMTWAWQSPECLAEPRGYMDSSPVDLGCESSTVALVSSSGNVTSAKDG</sequence>
<accession>A0A1R3R7G0</accession>
<gene>
    <name evidence="1" type="ORF">ASPCADRAFT_510869</name>
</gene>
<dbReference type="AlphaFoldDB" id="A0A1R3R7G0"/>
<keyword evidence="2" id="KW-1185">Reference proteome</keyword>
<evidence type="ECO:0000313" key="2">
    <source>
        <dbReference type="Proteomes" id="UP000188318"/>
    </source>
</evidence>
<evidence type="ECO:0000313" key="1">
    <source>
        <dbReference type="EMBL" id="OOF90409.1"/>
    </source>
</evidence>
<reference evidence="2" key="1">
    <citation type="journal article" date="2017" name="Genome Biol.">
        <title>Comparative genomics reveals high biological diversity and specific adaptations in the industrially and medically important fungal genus Aspergillus.</title>
        <authorList>
            <person name="de Vries R.P."/>
            <person name="Riley R."/>
            <person name="Wiebenga A."/>
            <person name="Aguilar-Osorio G."/>
            <person name="Amillis S."/>
            <person name="Uchima C.A."/>
            <person name="Anderluh G."/>
            <person name="Asadollahi M."/>
            <person name="Askin M."/>
            <person name="Barry K."/>
            <person name="Battaglia E."/>
            <person name="Bayram O."/>
            <person name="Benocci T."/>
            <person name="Braus-Stromeyer S.A."/>
            <person name="Caldana C."/>
            <person name="Canovas D."/>
            <person name="Cerqueira G.C."/>
            <person name="Chen F."/>
            <person name="Chen W."/>
            <person name="Choi C."/>
            <person name="Clum A."/>
            <person name="Dos Santos R.A."/>
            <person name="Damasio A.R."/>
            <person name="Diallinas G."/>
            <person name="Emri T."/>
            <person name="Fekete E."/>
            <person name="Flipphi M."/>
            <person name="Freyberg S."/>
            <person name="Gallo A."/>
            <person name="Gournas C."/>
            <person name="Habgood R."/>
            <person name="Hainaut M."/>
            <person name="Harispe M.L."/>
            <person name="Henrissat B."/>
            <person name="Hilden K.S."/>
            <person name="Hope R."/>
            <person name="Hossain A."/>
            <person name="Karabika E."/>
            <person name="Karaffa L."/>
            <person name="Karanyi Z."/>
            <person name="Krasevec N."/>
            <person name="Kuo A."/>
            <person name="Kusch H."/>
            <person name="LaButti K."/>
            <person name="Lagendijk E.L."/>
            <person name="Lapidus A."/>
            <person name="Levasseur A."/>
            <person name="Lindquist E."/>
            <person name="Lipzen A."/>
            <person name="Logrieco A.F."/>
            <person name="MacCabe A."/>
            <person name="Maekelae M.R."/>
            <person name="Malavazi I."/>
            <person name="Melin P."/>
            <person name="Meyer V."/>
            <person name="Mielnichuk N."/>
            <person name="Miskei M."/>
            <person name="Molnar A.P."/>
            <person name="Mule G."/>
            <person name="Ngan C.Y."/>
            <person name="Orejas M."/>
            <person name="Orosz E."/>
            <person name="Ouedraogo J.P."/>
            <person name="Overkamp K.M."/>
            <person name="Park H.-S."/>
            <person name="Perrone G."/>
            <person name="Piumi F."/>
            <person name="Punt P.J."/>
            <person name="Ram A.F."/>
            <person name="Ramon A."/>
            <person name="Rauscher S."/>
            <person name="Record E."/>
            <person name="Riano-Pachon D.M."/>
            <person name="Robert V."/>
            <person name="Roehrig J."/>
            <person name="Ruller R."/>
            <person name="Salamov A."/>
            <person name="Salih N.S."/>
            <person name="Samson R.A."/>
            <person name="Sandor E."/>
            <person name="Sanguinetti M."/>
            <person name="Schuetze T."/>
            <person name="Sepcic K."/>
            <person name="Shelest E."/>
            <person name="Sherlock G."/>
            <person name="Sophianopoulou V."/>
            <person name="Squina F.M."/>
            <person name="Sun H."/>
            <person name="Susca A."/>
            <person name="Todd R.B."/>
            <person name="Tsang A."/>
            <person name="Unkles S.E."/>
            <person name="van de Wiele N."/>
            <person name="van Rossen-Uffink D."/>
            <person name="Oliveira J.V."/>
            <person name="Vesth T.C."/>
            <person name="Visser J."/>
            <person name="Yu J.-H."/>
            <person name="Zhou M."/>
            <person name="Andersen M.R."/>
            <person name="Archer D.B."/>
            <person name="Baker S.E."/>
            <person name="Benoit I."/>
            <person name="Brakhage A.A."/>
            <person name="Braus G.H."/>
            <person name="Fischer R."/>
            <person name="Frisvad J.C."/>
            <person name="Goldman G.H."/>
            <person name="Houbraken J."/>
            <person name="Oakley B."/>
            <person name="Pocsi I."/>
            <person name="Scazzocchio C."/>
            <person name="Seiboth B."/>
            <person name="vanKuyk P.A."/>
            <person name="Wortman J."/>
            <person name="Dyer P.S."/>
            <person name="Grigoriev I.V."/>
        </authorList>
    </citation>
    <scope>NUCLEOTIDE SEQUENCE [LARGE SCALE GENOMIC DNA]</scope>
    <source>
        <strain evidence="2">ITEM 5010</strain>
    </source>
</reference>
<evidence type="ECO:0008006" key="3">
    <source>
        <dbReference type="Google" id="ProtNLM"/>
    </source>
</evidence>
<organism evidence="1 2">
    <name type="scientific">Aspergillus carbonarius (strain ITEM 5010)</name>
    <dbReference type="NCBI Taxonomy" id="602072"/>
    <lineage>
        <taxon>Eukaryota</taxon>
        <taxon>Fungi</taxon>
        <taxon>Dikarya</taxon>
        <taxon>Ascomycota</taxon>
        <taxon>Pezizomycotina</taxon>
        <taxon>Eurotiomycetes</taxon>
        <taxon>Eurotiomycetidae</taxon>
        <taxon>Eurotiales</taxon>
        <taxon>Aspergillaceae</taxon>
        <taxon>Aspergillus</taxon>
        <taxon>Aspergillus subgen. Circumdati</taxon>
    </lineage>
</organism>
<name>A0A1R3R7G0_ASPC5</name>
<proteinExistence type="predicted"/>
<dbReference type="EMBL" id="KV907526">
    <property type="protein sequence ID" value="OOF90409.1"/>
    <property type="molecule type" value="Genomic_DNA"/>
</dbReference>
<dbReference type="STRING" id="602072.A0A1R3R7G0"/>
<dbReference type="Proteomes" id="UP000188318">
    <property type="component" value="Unassembled WGS sequence"/>
</dbReference>